<evidence type="ECO:0000259" key="4">
    <source>
        <dbReference type="PROSITE" id="PS50977"/>
    </source>
</evidence>
<comment type="caution">
    <text evidence="5">The sequence shown here is derived from an EMBL/GenBank/DDBJ whole genome shotgun (WGS) entry which is preliminary data.</text>
</comment>
<dbReference type="Pfam" id="PF00440">
    <property type="entry name" value="TetR_N"/>
    <property type="match status" value="1"/>
</dbReference>
<organism evidence="5 6">
    <name type="scientific">Pilimelia columellifera subsp. columellifera</name>
    <dbReference type="NCBI Taxonomy" id="706583"/>
    <lineage>
        <taxon>Bacteria</taxon>
        <taxon>Bacillati</taxon>
        <taxon>Actinomycetota</taxon>
        <taxon>Actinomycetes</taxon>
        <taxon>Micromonosporales</taxon>
        <taxon>Micromonosporaceae</taxon>
        <taxon>Pilimelia</taxon>
    </lineage>
</organism>
<dbReference type="InterPro" id="IPR009057">
    <property type="entry name" value="Homeodomain-like_sf"/>
</dbReference>
<dbReference type="RefSeq" id="WP_425565662.1">
    <property type="nucleotide sequence ID" value="NZ_BAAARY010000035.1"/>
</dbReference>
<keyword evidence="1 2" id="KW-0238">DNA-binding</keyword>
<dbReference type="EMBL" id="BAAARY010000035">
    <property type="protein sequence ID" value="GAA2532562.1"/>
    <property type="molecule type" value="Genomic_DNA"/>
</dbReference>
<dbReference type="SUPFAM" id="SSF46689">
    <property type="entry name" value="Homeodomain-like"/>
    <property type="match status" value="1"/>
</dbReference>
<evidence type="ECO:0000256" key="3">
    <source>
        <dbReference type="SAM" id="MobiDB-lite"/>
    </source>
</evidence>
<dbReference type="InterPro" id="IPR001647">
    <property type="entry name" value="HTH_TetR"/>
</dbReference>
<feature type="domain" description="HTH tetR-type" evidence="4">
    <location>
        <begin position="13"/>
        <end position="74"/>
    </location>
</feature>
<gene>
    <name evidence="5" type="ORF">GCM10010201_35070</name>
</gene>
<evidence type="ECO:0000313" key="6">
    <source>
        <dbReference type="Proteomes" id="UP001499978"/>
    </source>
</evidence>
<dbReference type="Proteomes" id="UP001499978">
    <property type="component" value="Unassembled WGS sequence"/>
</dbReference>
<feature type="region of interest" description="Disordered" evidence="3">
    <location>
        <begin position="217"/>
        <end position="242"/>
    </location>
</feature>
<evidence type="ECO:0000313" key="5">
    <source>
        <dbReference type="EMBL" id="GAA2532562.1"/>
    </source>
</evidence>
<dbReference type="Gene3D" id="1.10.357.10">
    <property type="entry name" value="Tetracycline Repressor, domain 2"/>
    <property type="match status" value="1"/>
</dbReference>
<name>A0ABN3NRI7_9ACTN</name>
<sequence length="242" mass="25169">MTERARRRSDPASDTRRRLIAGALAAINQHGIAGVSARTIAAAAGGVNQALVFYHFGGVDELLAAACLASTRERVARWSVEMAEVGSLRELLAVGQRMHEEERAAGNVAVLAQLLAGAQTDPKLAEATGAALALWVAEIELVLRRTLAGQPFSEVLDVPGLARAVSAAFVGLELYEGVDADGAAQAIAALDQLAVLFDVVEAMGPIARKAVRSRVARAARARPGRQPGVAGEPGSSGRPRPS</sequence>
<protein>
    <submittedName>
        <fullName evidence="5">TetR family transcriptional regulator</fullName>
    </submittedName>
</protein>
<proteinExistence type="predicted"/>
<reference evidence="5 6" key="1">
    <citation type="journal article" date="2019" name="Int. J. Syst. Evol. Microbiol.">
        <title>The Global Catalogue of Microorganisms (GCM) 10K type strain sequencing project: providing services to taxonomists for standard genome sequencing and annotation.</title>
        <authorList>
            <consortium name="The Broad Institute Genomics Platform"/>
            <consortium name="The Broad Institute Genome Sequencing Center for Infectious Disease"/>
            <person name="Wu L."/>
            <person name="Ma J."/>
        </authorList>
    </citation>
    <scope>NUCLEOTIDE SEQUENCE [LARGE SCALE GENOMIC DNA]</scope>
    <source>
        <strain evidence="5 6">JCM 3367</strain>
    </source>
</reference>
<evidence type="ECO:0000256" key="1">
    <source>
        <dbReference type="ARBA" id="ARBA00023125"/>
    </source>
</evidence>
<dbReference type="PROSITE" id="PS50977">
    <property type="entry name" value="HTH_TETR_2"/>
    <property type="match status" value="1"/>
</dbReference>
<feature type="DNA-binding region" description="H-T-H motif" evidence="2">
    <location>
        <begin position="37"/>
        <end position="56"/>
    </location>
</feature>
<evidence type="ECO:0000256" key="2">
    <source>
        <dbReference type="PROSITE-ProRule" id="PRU00335"/>
    </source>
</evidence>
<accession>A0ABN3NRI7</accession>
<keyword evidence="6" id="KW-1185">Reference proteome</keyword>